<protein>
    <submittedName>
        <fullName evidence="6">PSD1 and planctomycete cytochrome C domain-containing protein</fullName>
    </submittedName>
</protein>
<comment type="caution">
    <text evidence="6">The sequence shown here is derived from an EMBL/GenBank/DDBJ whole genome shotgun (WGS) entry which is preliminary data.</text>
</comment>
<dbReference type="Proteomes" id="UP001216907">
    <property type="component" value="Unassembled WGS sequence"/>
</dbReference>
<dbReference type="InterPro" id="IPR009056">
    <property type="entry name" value="Cyt_c-like_dom"/>
</dbReference>
<keyword evidence="7" id="KW-1185">Reference proteome</keyword>
<keyword evidence="1 3" id="KW-0479">Metal-binding</keyword>
<keyword evidence="2 3" id="KW-0408">Iron</keyword>
<dbReference type="RefSeq" id="WP_277863000.1">
    <property type="nucleotide sequence ID" value="NZ_JARRAG010000002.1"/>
</dbReference>
<dbReference type="PANTHER" id="PTHR35889:SF3">
    <property type="entry name" value="F-BOX DOMAIN-CONTAINING PROTEIN"/>
    <property type="match status" value="1"/>
</dbReference>
<evidence type="ECO:0000256" key="3">
    <source>
        <dbReference type="PROSITE-ProRule" id="PRU00433"/>
    </source>
</evidence>
<dbReference type="PROSITE" id="PS51007">
    <property type="entry name" value="CYTC"/>
    <property type="match status" value="1"/>
</dbReference>
<evidence type="ECO:0000259" key="5">
    <source>
        <dbReference type="PROSITE" id="PS51007"/>
    </source>
</evidence>
<keyword evidence="4" id="KW-0175">Coiled coil</keyword>
<gene>
    <name evidence="6" type="ORF">PZE19_23305</name>
</gene>
<evidence type="ECO:0000256" key="1">
    <source>
        <dbReference type="ARBA" id="ARBA00022723"/>
    </source>
</evidence>
<evidence type="ECO:0000256" key="2">
    <source>
        <dbReference type="ARBA" id="ARBA00023004"/>
    </source>
</evidence>
<name>A0ABT6FGN6_9BACT</name>
<dbReference type="PANTHER" id="PTHR35889">
    <property type="entry name" value="CYCLOINULO-OLIGOSACCHARIDE FRUCTANOTRANSFERASE-RELATED"/>
    <property type="match status" value="1"/>
</dbReference>
<proteinExistence type="predicted"/>
<dbReference type="Pfam" id="PF07587">
    <property type="entry name" value="PSD1"/>
    <property type="match status" value="1"/>
</dbReference>
<sequence length="947" mass="103447">MTMHDASRDRLRRPSRTTVAALAMLISPLVANGEEPAAGAKPTADAVAFFETSIRPVLVESCQKCHGPEKQKADFRVDSREAILKGGSLGPAVVPGKPAESPMVQALAHAGDEGLKMPPAGKLSEPAIQALTRWVEMGAPWGDAAAGPSASAADPARDHWAFQPLKPAPAPDVHDRAWVRSSLDARILARLEQEGMTPSPAVDRRTLLRRASLDLLGVPPTLDEIRVFEADPSPDAFAKVVDRLLASPLYGERWGRHWLDVARYADTKGYVFQEERKYPYAFTYRDYVIDAFNADVPFDRFVVEQLAADQLPADGDTKRLAAMGFLTVGRRFLQDKNEIIDDRIDLVGRGLLGLTVACARCHDHKFDPIPTEDYYSLYGVFASSIEPAELPRLDGGSAAESADVQDLEKQLAEARKARDDYKAARRAEVVDDLQARGSLYLKAAYDVGFDPRATGADDRAKRDGLASLRLRLAARLWKARVDVPAADADPVLAPWKLFQALPKDEFTAQAPETFAKLDERNQAKPGSVHPLVLAALREAKPTSMEQVAAGYAALLAGVEERLRAAGDKKGQPLAEPEWESLRQALHAPGGPLIPGPGEDRGLIDRAQRAELQKLENKIAEVDKASAGRIRRAMVMNDAPQPTDPHVFVRGNPGRPGKPVPRQFLKVLSGPERQPFAKGSGRLELAQAIVGRAAPLAARVIVNRVWRWHLGEGLVDSPSDFGVRADPPSHPDLLDDLAAGFVADGWSIKGLHRRIMLSSVYQQSSVLRPDCLVKDARNRLVWRFNRQRLDFEALRDSILAVCGSLDPARGGPSVAFDGSSNPPRRTVYGFIDRQNMDGVYRAFDFAIPDATNPRRFVTTVPQQALFLMNSPFVQDQARRLAAEVATADQAAAVRSVYERVLGRGPDEREAALALAFVGRPAAANEPTAPPLAQLAQVLMLTNEFLFVD</sequence>
<accession>A0ABT6FGN6</accession>
<evidence type="ECO:0000313" key="6">
    <source>
        <dbReference type="EMBL" id="MDG3006707.1"/>
    </source>
</evidence>
<dbReference type="Pfam" id="PF07635">
    <property type="entry name" value="PSCyt1"/>
    <property type="match status" value="1"/>
</dbReference>
<feature type="domain" description="Cytochrome c" evidence="5">
    <location>
        <begin position="41"/>
        <end position="139"/>
    </location>
</feature>
<dbReference type="EMBL" id="JARRAG010000002">
    <property type="protein sequence ID" value="MDG3006707.1"/>
    <property type="molecule type" value="Genomic_DNA"/>
</dbReference>
<reference evidence="6 7" key="1">
    <citation type="submission" date="2023-03" db="EMBL/GenBank/DDBJ databases">
        <title>Paludisphaera mucosa sp. nov. a novel planctomycete from northern fen.</title>
        <authorList>
            <person name="Ivanova A."/>
        </authorList>
    </citation>
    <scope>NUCLEOTIDE SEQUENCE [LARGE SCALE GENOMIC DNA]</scope>
    <source>
        <strain evidence="6 7">Pla2</strain>
    </source>
</reference>
<dbReference type="InterPro" id="IPR011444">
    <property type="entry name" value="DUF1549"/>
</dbReference>
<dbReference type="InterPro" id="IPR022655">
    <property type="entry name" value="DUF1553"/>
</dbReference>
<organism evidence="6 7">
    <name type="scientific">Paludisphaera mucosa</name>
    <dbReference type="NCBI Taxonomy" id="3030827"/>
    <lineage>
        <taxon>Bacteria</taxon>
        <taxon>Pseudomonadati</taxon>
        <taxon>Planctomycetota</taxon>
        <taxon>Planctomycetia</taxon>
        <taxon>Isosphaerales</taxon>
        <taxon>Isosphaeraceae</taxon>
        <taxon>Paludisphaera</taxon>
    </lineage>
</organism>
<evidence type="ECO:0000313" key="7">
    <source>
        <dbReference type="Proteomes" id="UP001216907"/>
    </source>
</evidence>
<dbReference type="Pfam" id="PF07583">
    <property type="entry name" value="PSCyt2"/>
    <property type="match status" value="1"/>
</dbReference>
<keyword evidence="3" id="KW-0349">Heme</keyword>
<feature type="coiled-coil region" evidence="4">
    <location>
        <begin position="397"/>
        <end position="427"/>
    </location>
</feature>
<evidence type="ECO:0000256" key="4">
    <source>
        <dbReference type="SAM" id="Coils"/>
    </source>
</evidence>
<dbReference type="InterPro" id="IPR011429">
    <property type="entry name" value="Cyt_c_Planctomycete-type"/>
</dbReference>